<keyword evidence="1" id="KW-0808">Transferase</keyword>
<proteinExistence type="predicted"/>
<dbReference type="InterPro" id="IPR013216">
    <property type="entry name" value="Methyltransf_11"/>
</dbReference>
<evidence type="ECO:0000256" key="1">
    <source>
        <dbReference type="ARBA" id="ARBA00022679"/>
    </source>
</evidence>
<dbReference type="InterPro" id="IPR029063">
    <property type="entry name" value="SAM-dependent_MTases_sf"/>
</dbReference>
<dbReference type="Gene3D" id="3.40.50.150">
    <property type="entry name" value="Vaccinia Virus protein VP39"/>
    <property type="match status" value="1"/>
</dbReference>
<dbReference type="AlphaFoldDB" id="A0A0F9SF52"/>
<dbReference type="CDD" id="cd02440">
    <property type="entry name" value="AdoMet_MTases"/>
    <property type="match status" value="1"/>
</dbReference>
<dbReference type="PANTHER" id="PTHR44068">
    <property type="entry name" value="ZGC:194242"/>
    <property type="match status" value="1"/>
</dbReference>
<accession>A0A0F9SF52</accession>
<sequence>MDVEEIRRLLGNEFAFIYNETYPVIHDLNLDKNAKILDIGTGMGLMAIALTLNNFSIITGEPEDDESKYAKQDWLESAQKIKVDHMITYTPFNAEKMPFEDSSFDAIFILGALHHIDDKKTALKECDRTLKINGIICIFEPNREMLIFIREKRDPDHPDSVDPRGYAQELHLSVELIQRPFYDTFILKKI</sequence>
<reference evidence="3" key="1">
    <citation type="journal article" date="2015" name="Nature">
        <title>Complex archaea that bridge the gap between prokaryotes and eukaryotes.</title>
        <authorList>
            <person name="Spang A."/>
            <person name="Saw J.H."/>
            <person name="Jorgensen S.L."/>
            <person name="Zaremba-Niedzwiedzka K."/>
            <person name="Martijn J."/>
            <person name="Lind A.E."/>
            <person name="van Eijk R."/>
            <person name="Schleper C."/>
            <person name="Guy L."/>
            <person name="Ettema T.J."/>
        </authorList>
    </citation>
    <scope>NUCLEOTIDE SEQUENCE</scope>
</reference>
<evidence type="ECO:0000313" key="3">
    <source>
        <dbReference type="EMBL" id="KKN28013.1"/>
    </source>
</evidence>
<gene>
    <name evidence="3" type="ORF">LCGC14_0858690</name>
</gene>
<dbReference type="Pfam" id="PF08241">
    <property type="entry name" value="Methyltransf_11"/>
    <property type="match status" value="1"/>
</dbReference>
<evidence type="ECO:0000259" key="2">
    <source>
        <dbReference type="Pfam" id="PF08241"/>
    </source>
</evidence>
<dbReference type="GO" id="GO:0008757">
    <property type="term" value="F:S-adenosylmethionine-dependent methyltransferase activity"/>
    <property type="evidence" value="ECO:0007669"/>
    <property type="project" value="InterPro"/>
</dbReference>
<organism evidence="3">
    <name type="scientific">marine sediment metagenome</name>
    <dbReference type="NCBI Taxonomy" id="412755"/>
    <lineage>
        <taxon>unclassified sequences</taxon>
        <taxon>metagenomes</taxon>
        <taxon>ecological metagenomes</taxon>
    </lineage>
</organism>
<name>A0A0F9SF52_9ZZZZ</name>
<dbReference type="InterPro" id="IPR050447">
    <property type="entry name" value="Erg6_SMT_methyltransf"/>
</dbReference>
<feature type="domain" description="Methyltransferase type 11" evidence="2">
    <location>
        <begin position="37"/>
        <end position="138"/>
    </location>
</feature>
<dbReference type="SUPFAM" id="SSF53335">
    <property type="entry name" value="S-adenosyl-L-methionine-dependent methyltransferases"/>
    <property type="match status" value="1"/>
</dbReference>
<protein>
    <recommendedName>
        <fullName evidence="2">Methyltransferase type 11 domain-containing protein</fullName>
    </recommendedName>
</protein>
<comment type="caution">
    <text evidence="3">The sequence shown here is derived from an EMBL/GenBank/DDBJ whole genome shotgun (WGS) entry which is preliminary data.</text>
</comment>
<dbReference type="EMBL" id="LAZR01002597">
    <property type="protein sequence ID" value="KKN28013.1"/>
    <property type="molecule type" value="Genomic_DNA"/>
</dbReference>
<dbReference type="PANTHER" id="PTHR44068:SF11">
    <property type="entry name" value="GERANYL DIPHOSPHATE 2-C-METHYLTRANSFERASE"/>
    <property type="match status" value="1"/>
</dbReference>